<comment type="caution">
    <text evidence="2">The sequence shown here is derived from an EMBL/GenBank/DDBJ whole genome shotgun (WGS) entry which is preliminary data.</text>
</comment>
<evidence type="ECO:0000313" key="2">
    <source>
        <dbReference type="EMBL" id="GIG03693.1"/>
    </source>
</evidence>
<sequence>MAVNFLLTDARGVPDDDPLGRSWVGWRPDATDDELWEVNRGLWTLGRPSLDERFATLSYDGCVQVVAEITGRTTYEVDGRRKWALQGDVLRPGDPVHDALKGSFAPRDRNPVRYYDSSELDSITPARRAEFRVREAATMIATWNPEKWNPDDWETLVYAKDVATIAAGGLLRGRWSTGPRKSGIEPGDRVFLLRQGVEPRGVIGSGTVTSRIFPDSHWDEAKTGDDANYVLIEWDTLVLPDDGLPHADLVERIPAGGIWRPQAGGWVPDAKVAAELEALWAEHLGRAMPPPARSTPRQGWQMDPVRRRKVEDAAQNRLMAHYRDRGWTVHDVRFGNPYDAIATKNGRTLWLEAKGTETAGDTVIVSRNEVRWAKEHPGDCVLGILSNVVFRPDGEVDAEGGVFRVMAWNPDDTVLKPRSFDLTPTPVDAPE</sequence>
<feature type="domain" description="Protein NO VEIN C-terminal" evidence="1">
    <location>
        <begin position="310"/>
        <end position="388"/>
    </location>
</feature>
<dbReference type="EMBL" id="BONI01000002">
    <property type="protein sequence ID" value="GIG03693.1"/>
    <property type="molecule type" value="Genomic_DNA"/>
</dbReference>
<evidence type="ECO:0000313" key="3">
    <source>
        <dbReference type="Proteomes" id="UP000630887"/>
    </source>
</evidence>
<keyword evidence="3" id="KW-1185">Reference proteome</keyword>
<dbReference type="RefSeq" id="WP_203688163.1">
    <property type="nucleotide sequence ID" value="NZ_BAAALC010000001.1"/>
</dbReference>
<reference evidence="2 3" key="1">
    <citation type="submission" date="2021-01" db="EMBL/GenBank/DDBJ databases">
        <title>Whole genome shotgun sequence of Catellatospora coxensis NBRC 107359.</title>
        <authorList>
            <person name="Komaki H."/>
            <person name="Tamura T."/>
        </authorList>
    </citation>
    <scope>NUCLEOTIDE SEQUENCE [LARGE SCALE GENOMIC DNA]</scope>
    <source>
        <strain evidence="2 3">NBRC 107359</strain>
    </source>
</reference>
<dbReference type="Proteomes" id="UP000630887">
    <property type="component" value="Unassembled WGS sequence"/>
</dbReference>
<dbReference type="Pfam" id="PF13020">
    <property type="entry name" value="NOV_C"/>
    <property type="match status" value="1"/>
</dbReference>
<organism evidence="2 3">
    <name type="scientific">Catellatospora coxensis</name>
    <dbReference type="NCBI Taxonomy" id="310354"/>
    <lineage>
        <taxon>Bacteria</taxon>
        <taxon>Bacillati</taxon>
        <taxon>Actinomycetota</taxon>
        <taxon>Actinomycetes</taxon>
        <taxon>Micromonosporales</taxon>
        <taxon>Micromonosporaceae</taxon>
        <taxon>Catellatospora</taxon>
    </lineage>
</organism>
<dbReference type="AlphaFoldDB" id="A0A8J3P4C8"/>
<dbReference type="InterPro" id="IPR024975">
    <property type="entry name" value="NOV_C"/>
</dbReference>
<name>A0A8J3P4C8_9ACTN</name>
<protein>
    <recommendedName>
        <fullName evidence="1">Protein NO VEIN C-terminal domain-containing protein</fullName>
    </recommendedName>
</protein>
<accession>A0A8J3P4C8</accession>
<evidence type="ECO:0000259" key="1">
    <source>
        <dbReference type="Pfam" id="PF13020"/>
    </source>
</evidence>
<proteinExistence type="predicted"/>
<gene>
    <name evidence="2" type="ORF">Cco03nite_03930</name>
</gene>